<evidence type="ECO:0000313" key="2">
    <source>
        <dbReference type="EMBL" id="KAF0927353.1"/>
    </source>
</evidence>
<name>A0A6G1ERS0_9ORYZ</name>
<gene>
    <name evidence="2" type="ORF">E2562_031966</name>
</gene>
<sequence length="73" mass="7933">MVTVEAAGRMDLRVPDVGKVAVVVVRALPPSERTRRLWSLPGIGEDATMAKQAGGSYVGASWRRGERCPRAQR</sequence>
<protein>
    <submittedName>
        <fullName evidence="2">Uncharacterized protein</fullName>
    </submittedName>
</protein>
<dbReference type="AlphaFoldDB" id="A0A6G1ERS0"/>
<dbReference type="EMBL" id="SPHZ02000003">
    <property type="protein sequence ID" value="KAF0927353.1"/>
    <property type="molecule type" value="Genomic_DNA"/>
</dbReference>
<comment type="caution">
    <text evidence="2">The sequence shown here is derived from an EMBL/GenBank/DDBJ whole genome shotgun (WGS) entry which is preliminary data.</text>
</comment>
<evidence type="ECO:0000313" key="3">
    <source>
        <dbReference type="Proteomes" id="UP000479710"/>
    </source>
</evidence>
<feature type="compositionally biased region" description="Basic and acidic residues" evidence="1">
    <location>
        <begin position="63"/>
        <end position="73"/>
    </location>
</feature>
<organism evidence="2 3">
    <name type="scientific">Oryza meyeriana var. granulata</name>
    <dbReference type="NCBI Taxonomy" id="110450"/>
    <lineage>
        <taxon>Eukaryota</taxon>
        <taxon>Viridiplantae</taxon>
        <taxon>Streptophyta</taxon>
        <taxon>Embryophyta</taxon>
        <taxon>Tracheophyta</taxon>
        <taxon>Spermatophyta</taxon>
        <taxon>Magnoliopsida</taxon>
        <taxon>Liliopsida</taxon>
        <taxon>Poales</taxon>
        <taxon>Poaceae</taxon>
        <taxon>BOP clade</taxon>
        <taxon>Oryzoideae</taxon>
        <taxon>Oryzeae</taxon>
        <taxon>Oryzinae</taxon>
        <taxon>Oryza</taxon>
        <taxon>Oryza meyeriana</taxon>
    </lineage>
</organism>
<feature type="region of interest" description="Disordered" evidence="1">
    <location>
        <begin position="54"/>
        <end position="73"/>
    </location>
</feature>
<proteinExistence type="predicted"/>
<dbReference type="Proteomes" id="UP000479710">
    <property type="component" value="Unassembled WGS sequence"/>
</dbReference>
<reference evidence="2 3" key="1">
    <citation type="submission" date="2019-11" db="EMBL/GenBank/DDBJ databases">
        <title>Whole genome sequence of Oryza granulata.</title>
        <authorList>
            <person name="Li W."/>
        </authorList>
    </citation>
    <scope>NUCLEOTIDE SEQUENCE [LARGE SCALE GENOMIC DNA]</scope>
    <source>
        <strain evidence="3">cv. Menghai</strain>
        <tissue evidence="2">Leaf</tissue>
    </source>
</reference>
<keyword evidence="3" id="KW-1185">Reference proteome</keyword>
<accession>A0A6G1ERS0</accession>
<evidence type="ECO:0000256" key="1">
    <source>
        <dbReference type="SAM" id="MobiDB-lite"/>
    </source>
</evidence>